<protein>
    <submittedName>
        <fullName evidence="3">Integrase family protein</fullName>
    </submittedName>
</protein>
<dbReference type="EMBL" id="CDOG01000049">
    <property type="protein sequence ID" value="CEN41114.1"/>
    <property type="molecule type" value="Genomic_DNA"/>
</dbReference>
<dbReference type="InterPro" id="IPR011010">
    <property type="entry name" value="DNA_brk_join_enz"/>
</dbReference>
<evidence type="ECO:0000313" key="3">
    <source>
        <dbReference type="EMBL" id="CEN41114.1"/>
    </source>
</evidence>
<name>A0A0B7HR65_9FLAO</name>
<evidence type="ECO:0000259" key="2">
    <source>
        <dbReference type="Pfam" id="PF00589"/>
    </source>
</evidence>
<dbReference type="InterPro" id="IPR002104">
    <property type="entry name" value="Integrase_catalytic"/>
</dbReference>
<dbReference type="GO" id="GO:0003677">
    <property type="term" value="F:DNA binding"/>
    <property type="evidence" value="ECO:0007669"/>
    <property type="project" value="InterPro"/>
</dbReference>
<organism evidence="3 4">
    <name type="scientific">Capnocytophaga cynodegmi</name>
    <dbReference type="NCBI Taxonomy" id="28189"/>
    <lineage>
        <taxon>Bacteria</taxon>
        <taxon>Pseudomonadati</taxon>
        <taxon>Bacteroidota</taxon>
        <taxon>Flavobacteriia</taxon>
        <taxon>Flavobacteriales</taxon>
        <taxon>Flavobacteriaceae</taxon>
        <taxon>Capnocytophaga</taxon>
    </lineage>
</organism>
<feature type="domain" description="Tyr recombinase" evidence="2">
    <location>
        <begin position="31"/>
        <end position="83"/>
    </location>
</feature>
<dbReference type="AlphaFoldDB" id="A0A0B7HR65"/>
<sequence length="97" mass="11437">MEDVERFDADTDYQAYIINVKNILCGQKLLRLRKDMELPFTLSFHLSRYTFATNALNNGMWIEYVLKLLDHSDIDITQIYAKVISEELDKAVEQYIN</sequence>
<proteinExistence type="predicted"/>
<dbReference type="Proteomes" id="UP000038083">
    <property type="component" value="Unassembled WGS sequence"/>
</dbReference>
<dbReference type="SUPFAM" id="SSF56349">
    <property type="entry name" value="DNA breaking-rejoining enzymes"/>
    <property type="match status" value="1"/>
</dbReference>
<dbReference type="GO" id="GO:0006310">
    <property type="term" value="P:DNA recombination"/>
    <property type="evidence" value="ECO:0007669"/>
    <property type="project" value="UniProtKB-KW"/>
</dbReference>
<dbReference type="Gene3D" id="1.10.443.10">
    <property type="entry name" value="Intergrase catalytic core"/>
    <property type="match status" value="1"/>
</dbReference>
<dbReference type="GO" id="GO:0015074">
    <property type="term" value="P:DNA integration"/>
    <property type="evidence" value="ECO:0007669"/>
    <property type="project" value="InterPro"/>
</dbReference>
<gene>
    <name evidence="3" type="ORF">CCYN74_530004</name>
</gene>
<reference evidence="3 4" key="1">
    <citation type="submission" date="2015-01" db="EMBL/GenBank/DDBJ databases">
        <authorList>
            <person name="MANFREDI Pablo"/>
        </authorList>
    </citation>
    <scope>NUCLEOTIDE SEQUENCE [LARGE SCALE GENOMIC DNA]</scope>
    <source>
        <strain evidence="3 4">Ccy74</strain>
    </source>
</reference>
<keyword evidence="1" id="KW-0233">DNA recombination</keyword>
<evidence type="ECO:0000256" key="1">
    <source>
        <dbReference type="ARBA" id="ARBA00023172"/>
    </source>
</evidence>
<dbReference type="Pfam" id="PF00589">
    <property type="entry name" value="Phage_integrase"/>
    <property type="match status" value="1"/>
</dbReference>
<evidence type="ECO:0000313" key="4">
    <source>
        <dbReference type="Proteomes" id="UP000038083"/>
    </source>
</evidence>
<dbReference type="InterPro" id="IPR013762">
    <property type="entry name" value="Integrase-like_cat_sf"/>
</dbReference>
<accession>A0A0B7HR65</accession>